<keyword evidence="7" id="KW-0645">Protease</keyword>
<keyword evidence="10" id="KW-0862">Zinc</keyword>
<dbReference type="Gene3D" id="1.25.10.10">
    <property type="entry name" value="Leucine-rich Repeat Variant"/>
    <property type="match status" value="1"/>
</dbReference>
<evidence type="ECO:0000256" key="2">
    <source>
        <dbReference type="ARBA" id="ARBA00001947"/>
    </source>
</evidence>
<dbReference type="Gene3D" id="2.60.40.1730">
    <property type="entry name" value="tricorn interacting facor f3 domain"/>
    <property type="match status" value="1"/>
</dbReference>
<dbReference type="InterPro" id="IPR016024">
    <property type="entry name" value="ARM-type_fold"/>
</dbReference>
<dbReference type="Proteomes" id="UP001597557">
    <property type="component" value="Unassembled WGS sequence"/>
</dbReference>
<evidence type="ECO:0000256" key="10">
    <source>
        <dbReference type="ARBA" id="ARBA00022833"/>
    </source>
</evidence>
<dbReference type="InterPro" id="IPR001930">
    <property type="entry name" value="Peptidase_M1"/>
</dbReference>
<accession>A0ABW5YAK2</accession>
<dbReference type="InterPro" id="IPR042097">
    <property type="entry name" value="Aminopeptidase_N-like_N_sf"/>
</dbReference>
<dbReference type="PRINTS" id="PR00756">
    <property type="entry name" value="ALADIPTASE"/>
</dbReference>
<protein>
    <recommendedName>
        <fullName evidence="5">Aminopeptidase N</fullName>
        <ecNumber evidence="4">3.4.11.2</ecNumber>
    </recommendedName>
</protein>
<dbReference type="Pfam" id="PF01433">
    <property type="entry name" value="Peptidase_M1"/>
    <property type="match status" value="1"/>
</dbReference>
<keyword evidence="11" id="KW-0482">Metalloprotease</keyword>
<name>A0ABW5YAK2_9SPHI</name>
<keyword evidence="6 14" id="KW-0031">Aminopeptidase</keyword>
<comment type="catalytic activity">
    <reaction evidence="1">
        <text>Release of an N-terminal amino acid, Xaa-|-Yaa- from a peptide, amide or arylamide. Xaa is preferably Ala, but may be most amino acids including Pro (slow action). When a terminal hydrophobic residue is followed by a prolyl residue, the two may be released as an intact Xaa-Pro dipeptide.</text>
        <dbReference type="EC" id="3.4.11.2"/>
    </reaction>
</comment>
<evidence type="ECO:0000259" key="13">
    <source>
        <dbReference type="Pfam" id="PF17900"/>
    </source>
</evidence>
<dbReference type="PANTHER" id="PTHR11533:SF174">
    <property type="entry name" value="PUROMYCIN-SENSITIVE AMINOPEPTIDASE-RELATED"/>
    <property type="match status" value="1"/>
</dbReference>
<evidence type="ECO:0000259" key="12">
    <source>
        <dbReference type="Pfam" id="PF01433"/>
    </source>
</evidence>
<evidence type="ECO:0000256" key="5">
    <source>
        <dbReference type="ARBA" id="ARBA00015611"/>
    </source>
</evidence>
<organism evidence="14 15">
    <name type="scientific">Mucilaginibacter ximonensis</name>
    <dbReference type="NCBI Taxonomy" id="538021"/>
    <lineage>
        <taxon>Bacteria</taxon>
        <taxon>Pseudomonadati</taxon>
        <taxon>Bacteroidota</taxon>
        <taxon>Sphingobacteriia</taxon>
        <taxon>Sphingobacteriales</taxon>
        <taxon>Sphingobacteriaceae</taxon>
        <taxon>Mucilaginibacter</taxon>
    </lineage>
</organism>
<evidence type="ECO:0000313" key="14">
    <source>
        <dbReference type="EMBL" id="MFD2872325.1"/>
    </source>
</evidence>
<dbReference type="CDD" id="cd09603">
    <property type="entry name" value="M1_APN_like"/>
    <property type="match status" value="1"/>
</dbReference>
<dbReference type="Pfam" id="PF17900">
    <property type="entry name" value="Peptidase_M1_N"/>
    <property type="match status" value="1"/>
</dbReference>
<reference evidence="15" key="1">
    <citation type="journal article" date="2019" name="Int. J. Syst. Evol. Microbiol.">
        <title>The Global Catalogue of Microorganisms (GCM) 10K type strain sequencing project: providing services to taxonomists for standard genome sequencing and annotation.</title>
        <authorList>
            <consortium name="The Broad Institute Genomics Platform"/>
            <consortium name="The Broad Institute Genome Sequencing Center for Infectious Disease"/>
            <person name="Wu L."/>
            <person name="Ma J."/>
        </authorList>
    </citation>
    <scope>NUCLEOTIDE SEQUENCE [LARGE SCALE GENOMIC DNA]</scope>
    <source>
        <strain evidence="15">KCTC 22437</strain>
    </source>
</reference>
<evidence type="ECO:0000256" key="7">
    <source>
        <dbReference type="ARBA" id="ARBA00022670"/>
    </source>
</evidence>
<dbReference type="SUPFAM" id="SSF48371">
    <property type="entry name" value="ARM repeat"/>
    <property type="match status" value="1"/>
</dbReference>
<keyword evidence="15" id="KW-1185">Reference proteome</keyword>
<dbReference type="InterPro" id="IPR014782">
    <property type="entry name" value="Peptidase_M1_dom"/>
</dbReference>
<comment type="similarity">
    <text evidence="3">Belongs to the peptidase M1 family.</text>
</comment>
<keyword evidence="8" id="KW-0479">Metal-binding</keyword>
<proteinExistence type="inferred from homology"/>
<evidence type="ECO:0000256" key="9">
    <source>
        <dbReference type="ARBA" id="ARBA00022801"/>
    </source>
</evidence>
<gene>
    <name evidence="14" type="ORF">ACFS5N_07605</name>
</gene>
<dbReference type="EMBL" id="JBHUPD010000001">
    <property type="protein sequence ID" value="MFD2872325.1"/>
    <property type="molecule type" value="Genomic_DNA"/>
</dbReference>
<evidence type="ECO:0000256" key="11">
    <source>
        <dbReference type="ARBA" id="ARBA00023049"/>
    </source>
</evidence>
<dbReference type="InterPro" id="IPR050344">
    <property type="entry name" value="Peptidase_M1_aminopeptidases"/>
</dbReference>
<dbReference type="InterPro" id="IPR027268">
    <property type="entry name" value="Peptidase_M4/M1_CTD_sf"/>
</dbReference>
<evidence type="ECO:0000256" key="1">
    <source>
        <dbReference type="ARBA" id="ARBA00000098"/>
    </source>
</evidence>
<evidence type="ECO:0000256" key="6">
    <source>
        <dbReference type="ARBA" id="ARBA00022438"/>
    </source>
</evidence>
<dbReference type="SUPFAM" id="SSF55486">
    <property type="entry name" value="Metalloproteases ('zincins'), catalytic domain"/>
    <property type="match status" value="1"/>
</dbReference>
<dbReference type="GO" id="GO:0004177">
    <property type="term" value="F:aminopeptidase activity"/>
    <property type="evidence" value="ECO:0007669"/>
    <property type="project" value="UniProtKB-KW"/>
</dbReference>
<dbReference type="RefSeq" id="WP_377183850.1">
    <property type="nucleotide sequence ID" value="NZ_JBHUPD010000001.1"/>
</dbReference>
<keyword evidence="9" id="KW-0378">Hydrolase</keyword>
<comment type="caution">
    <text evidence="14">The sequence shown here is derived from an EMBL/GenBank/DDBJ whole genome shotgun (WGS) entry which is preliminary data.</text>
</comment>
<dbReference type="Pfam" id="PF13646">
    <property type="entry name" value="HEAT_2"/>
    <property type="match status" value="1"/>
</dbReference>
<dbReference type="InterPro" id="IPR045357">
    <property type="entry name" value="Aminopeptidase_N-like_N"/>
</dbReference>
<sequence>MKFFCLAIIIIGSIGTCIPKSTVAQSARITNSTLSIYRETPTKYSNLVHTRLNVRFDYKKRYLYGKEWVTLKPQFYPTDSLSLDAKGMDLRSVVIVKNGRNLPLKFTYDSLVIKVRLDRTYYSNETYTIYIDYIARPNEFKAQGSMAIADAKGLYFVNPDGTERDKPIQIWTQGETEGSSVWFPTIDKPNQKTTDEISMTVPAKYVTLSNGRLASQKVNSDGTRTDTWKMELPHSPYLFMMAVGDFKIIKDTWRGKEVSYYLEPKYAPYARDIFGFTPEVLGFYSRLLGVDYPWNKYSQIVVRDYVSGAMENTSATLHGDYVQATKRELLDDYYGQGKSTIVHELFHQWFGDYVTAESWSNLTVNESFADFSETLWAEYKYGKDAGDAHINADRQTYLSQPALYKNKLVRFHYHDKEDMFDAVTYQKGASVLYMLRNYLGKEAFYKGLNIYLTTNAFKNGEAEQLRLALEEASGRDLTWFFNQWYFGSGHPILDITYKWNDAAKTQTVYINQKQDEDAFILPIAVDVYSGGKAERKQFWIRSKIDSLVFHADVKPSLINVDGDKMLLAQKTDNKTIDEFAFQYFNAPLYLDRFEAIDAAIKFQKNPIAQKVIIAALHDKYFELQLKAIRGADLNKKDVCDFAQPVLVQLAEHDPNTLVRAAAIAVLGKLKSPGNKGLFKRALKSQSYAILQAALNALVMVAPQEALKVADTFINDSYNGLKQAALMTYATAGADNEWPMVYNAFIDGSPQTQFDLIQKIGGMTGRLRSVNNAKKGIEAIIEFGKKYEAYGLGVKVTRILKEIEEARAKAGDASLNSEIEKGIAVLTGSGGK</sequence>
<evidence type="ECO:0000256" key="3">
    <source>
        <dbReference type="ARBA" id="ARBA00010136"/>
    </source>
</evidence>
<dbReference type="SUPFAM" id="SSF63737">
    <property type="entry name" value="Leukotriene A4 hydrolase N-terminal domain"/>
    <property type="match status" value="1"/>
</dbReference>
<dbReference type="PANTHER" id="PTHR11533">
    <property type="entry name" value="PROTEASE M1 ZINC METALLOPROTEASE"/>
    <property type="match status" value="1"/>
</dbReference>
<feature type="domain" description="Aminopeptidase N-like N-terminal" evidence="13">
    <location>
        <begin position="49"/>
        <end position="238"/>
    </location>
</feature>
<dbReference type="Gene3D" id="1.10.390.10">
    <property type="entry name" value="Neutral Protease Domain 2"/>
    <property type="match status" value="1"/>
</dbReference>
<dbReference type="InterPro" id="IPR011989">
    <property type="entry name" value="ARM-like"/>
</dbReference>
<feature type="domain" description="Peptidase M1 membrane alanine aminopeptidase" evidence="12">
    <location>
        <begin position="277"/>
        <end position="484"/>
    </location>
</feature>
<evidence type="ECO:0000313" key="15">
    <source>
        <dbReference type="Proteomes" id="UP001597557"/>
    </source>
</evidence>
<evidence type="ECO:0000256" key="4">
    <source>
        <dbReference type="ARBA" id="ARBA00012564"/>
    </source>
</evidence>
<dbReference type="EC" id="3.4.11.2" evidence="4"/>
<comment type="cofactor">
    <cofactor evidence="2">
        <name>Zn(2+)</name>
        <dbReference type="ChEBI" id="CHEBI:29105"/>
    </cofactor>
</comment>
<evidence type="ECO:0000256" key="8">
    <source>
        <dbReference type="ARBA" id="ARBA00022723"/>
    </source>
</evidence>